<gene>
    <name evidence="1" type="ordered locus">Sta7437_0474</name>
</gene>
<name>K9XPW9_STAC7</name>
<dbReference type="OrthoDB" id="542362at2"/>
<dbReference type="HOGENOM" id="CLU_2702463_0_0_3"/>
<proteinExistence type="predicted"/>
<dbReference type="Proteomes" id="UP000010473">
    <property type="component" value="Chromosome"/>
</dbReference>
<evidence type="ECO:0000313" key="1">
    <source>
        <dbReference type="EMBL" id="AFZ34081.1"/>
    </source>
</evidence>
<dbReference type="eggNOG" id="ENOG502ZS1T">
    <property type="taxonomic scope" value="Bacteria"/>
</dbReference>
<accession>K9XPW9</accession>
<dbReference type="Pfam" id="PF11332">
    <property type="entry name" value="DUF3134"/>
    <property type="match status" value="1"/>
</dbReference>
<dbReference type="AlphaFoldDB" id="K9XPW9"/>
<evidence type="ECO:0000313" key="2">
    <source>
        <dbReference type="Proteomes" id="UP000010473"/>
    </source>
</evidence>
<protein>
    <recommendedName>
        <fullName evidence="3">DUF3134 domain-containing protein</fullName>
    </recommendedName>
</protein>
<dbReference type="RefSeq" id="WP_015191754.1">
    <property type="nucleotide sequence ID" value="NC_019748.1"/>
</dbReference>
<keyword evidence="2" id="KW-1185">Reference proteome</keyword>
<evidence type="ECO:0008006" key="3">
    <source>
        <dbReference type="Google" id="ProtNLM"/>
    </source>
</evidence>
<dbReference type="EMBL" id="CP003653">
    <property type="protein sequence ID" value="AFZ34081.1"/>
    <property type="molecule type" value="Genomic_DNA"/>
</dbReference>
<reference evidence="2" key="1">
    <citation type="journal article" date="2013" name="Proc. Natl. Acad. Sci. U.S.A.">
        <title>Improving the coverage of the cyanobacterial phylum using diversity-driven genome sequencing.</title>
        <authorList>
            <person name="Shih P.M."/>
            <person name="Wu D."/>
            <person name="Latifi A."/>
            <person name="Axen S.D."/>
            <person name="Fewer D.P."/>
            <person name="Talla E."/>
            <person name="Calteau A."/>
            <person name="Cai F."/>
            <person name="Tandeau de Marsac N."/>
            <person name="Rippka R."/>
            <person name="Herdman M."/>
            <person name="Sivonen K."/>
            <person name="Coursin T."/>
            <person name="Laurent T."/>
            <person name="Goodwin L."/>
            <person name="Nolan M."/>
            <person name="Davenport K.W."/>
            <person name="Han C.S."/>
            <person name="Rubin E.M."/>
            <person name="Eisen J.A."/>
            <person name="Woyke T."/>
            <person name="Gugger M."/>
            <person name="Kerfeld C.A."/>
        </authorList>
    </citation>
    <scope>NUCLEOTIDE SEQUENCE [LARGE SCALE GENOMIC DNA]</scope>
    <source>
        <strain evidence="2">ATCC 29371 / PCC 7437</strain>
    </source>
</reference>
<dbReference type="KEGG" id="scs:Sta7437_0474"/>
<dbReference type="InterPro" id="IPR021481">
    <property type="entry name" value="DUF3134"/>
</dbReference>
<sequence>MNKQYTYPALQEEPIGEPASIIAPREDESIFRWIQSTGRFKPYQSDKYHDDKATDEFEDLLSQEEELDLELDEESL</sequence>
<organism evidence="1 2">
    <name type="scientific">Stanieria cyanosphaera (strain ATCC 29371 / PCC 7437)</name>
    <dbReference type="NCBI Taxonomy" id="111780"/>
    <lineage>
        <taxon>Bacteria</taxon>
        <taxon>Bacillati</taxon>
        <taxon>Cyanobacteriota</taxon>
        <taxon>Cyanophyceae</taxon>
        <taxon>Pleurocapsales</taxon>
        <taxon>Dermocarpellaceae</taxon>
        <taxon>Stanieria</taxon>
    </lineage>
</organism>